<reference evidence="2" key="1">
    <citation type="submission" date="2017-04" db="EMBL/GenBank/DDBJ databases">
        <authorList>
            <person name="Varghese N."/>
            <person name="Submissions S."/>
        </authorList>
    </citation>
    <scope>NUCLEOTIDE SEQUENCE [LARGE SCALE GENOMIC DNA]</scope>
    <source>
        <strain evidence="2">RKEM611</strain>
    </source>
</reference>
<proteinExistence type="predicted"/>
<name>A0A1Y6BMM6_9BACT</name>
<keyword evidence="2" id="KW-1185">Reference proteome</keyword>
<evidence type="ECO:0000313" key="2">
    <source>
        <dbReference type="Proteomes" id="UP000192907"/>
    </source>
</evidence>
<dbReference type="Proteomes" id="UP000192907">
    <property type="component" value="Unassembled WGS sequence"/>
</dbReference>
<protein>
    <submittedName>
        <fullName evidence="1">Uncharacterized protein</fullName>
    </submittedName>
</protein>
<sequence length="456" mass="50839">MRTVILIVLGGLYSCGKESNVGEVSYNLETVASSEPGNRLFLTSSKGSPPFFKITGNGLTASVDLDSIYPLRDVVDLMTTGEGEYELELVLLNQDYHAYLEDSLFWEFSTEPPPDPVVSFNENATHDTDVILLIPSTKGEDTNQIWIAGDLNQFSAGQWYDIPLDGQIPLVVSSEDGIKKFQVRYKNIFGLESDLVDLELVKKSTPPLDCQANTKSNIVNESQVEIAVSAIDPYPLQFQITGDVRTIYDYQTFSEGVRAYRQLKNLNGYNDIQVTIADIAGNQCEPINLKIYNDPQHSEFQVSFKQHTFYTFDPRVIVQARVDSLEDVTMKIVGDVMDTDSTFTTMPFSPETEVVLSPSQGTRIVEIIYYLEGQEFGRASGHIYLLPEPSLQGIDPNFIIVPNKIIELSSISVTGCAEMISQVSFAETLVCTRVDSQIKVSYLLSNGEILEHSFEF</sequence>
<dbReference type="STRING" id="1513793.SAMN06296036_106173"/>
<organism evidence="1 2">
    <name type="scientific">Pseudobacteriovorax antillogorgiicola</name>
    <dbReference type="NCBI Taxonomy" id="1513793"/>
    <lineage>
        <taxon>Bacteria</taxon>
        <taxon>Pseudomonadati</taxon>
        <taxon>Bdellovibrionota</taxon>
        <taxon>Oligoflexia</taxon>
        <taxon>Oligoflexales</taxon>
        <taxon>Pseudobacteriovoracaceae</taxon>
        <taxon>Pseudobacteriovorax</taxon>
    </lineage>
</organism>
<dbReference type="PROSITE" id="PS51257">
    <property type="entry name" value="PROKAR_LIPOPROTEIN"/>
    <property type="match status" value="1"/>
</dbReference>
<dbReference type="OrthoDB" id="5312299at2"/>
<evidence type="ECO:0000313" key="1">
    <source>
        <dbReference type="EMBL" id="SMF18395.1"/>
    </source>
</evidence>
<dbReference type="EMBL" id="FWZT01000006">
    <property type="protein sequence ID" value="SMF18395.1"/>
    <property type="molecule type" value="Genomic_DNA"/>
</dbReference>
<dbReference type="RefSeq" id="WP_132317807.1">
    <property type="nucleotide sequence ID" value="NZ_FWZT01000006.1"/>
</dbReference>
<accession>A0A1Y6BMM6</accession>
<dbReference type="AlphaFoldDB" id="A0A1Y6BMM6"/>
<gene>
    <name evidence="1" type="ORF">SAMN06296036_106173</name>
</gene>